<organism evidence="2">
    <name type="scientific">Hordeum vulgare subsp. vulgare</name>
    <name type="common">Domesticated barley</name>
    <dbReference type="NCBI Taxonomy" id="112509"/>
    <lineage>
        <taxon>Eukaryota</taxon>
        <taxon>Viridiplantae</taxon>
        <taxon>Streptophyta</taxon>
        <taxon>Embryophyta</taxon>
        <taxon>Tracheophyta</taxon>
        <taxon>Spermatophyta</taxon>
        <taxon>Magnoliopsida</taxon>
        <taxon>Liliopsida</taxon>
        <taxon>Poales</taxon>
        <taxon>Poaceae</taxon>
        <taxon>BOP clade</taxon>
        <taxon>Pooideae</taxon>
        <taxon>Triticodae</taxon>
        <taxon>Triticeae</taxon>
        <taxon>Hordeinae</taxon>
        <taxon>Hordeum</taxon>
    </lineage>
</organism>
<keyword evidence="1" id="KW-0812">Transmembrane</keyword>
<keyword evidence="1" id="KW-1133">Transmembrane helix</keyword>
<sequence length="72" mass="8318">MAFVHAMHGDLFSSYGSWCCFRDQRLGLFHRVCIVTEHLVSYELSPYFLTSYHLYINICISLVVVANLSEVN</sequence>
<feature type="transmembrane region" description="Helical" evidence="1">
    <location>
        <begin position="52"/>
        <end position="69"/>
    </location>
</feature>
<dbReference type="EMBL" id="AK361448">
    <property type="protein sequence ID" value="BAJ92654.1"/>
    <property type="molecule type" value="mRNA"/>
</dbReference>
<protein>
    <submittedName>
        <fullName evidence="2">Predicted protein</fullName>
    </submittedName>
</protein>
<accession>F2DC33</accession>
<evidence type="ECO:0000313" key="2">
    <source>
        <dbReference type="EMBL" id="BAJ92654.1"/>
    </source>
</evidence>
<keyword evidence="1" id="KW-0472">Membrane</keyword>
<dbReference type="EMBL" id="AK377102">
    <property type="protein sequence ID" value="BAK08296.1"/>
    <property type="molecule type" value="mRNA"/>
</dbReference>
<name>F2DC33_HORVV</name>
<reference evidence="2" key="1">
    <citation type="journal article" date="2011" name="Plant Physiol.">
        <title>Comprehensive sequence analysis of 24,783 barley full-length cDNAs derived from 12 clone libraries.</title>
        <authorList>
            <person name="Matsumoto T."/>
            <person name="Tanaka T."/>
            <person name="Sakai H."/>
            <person name="Amano N."/>
            <person name="Kanamori H."/>
            <person name="Kurita K."/>
            <person name="Kikuta A."/>
            <person name="Kamiya K."/>
            <person name="Yamamoto M."/>
            <person name="Ikawa H."/>
            <person name="Fujii N."/>
            <person name="Hori K."/>
            <person name="Itoh T."/>
            <person name="Sato K."/>
        </authorList>
    </citation>
    <scope>NUCLEOTIDE SEQUENCE</scope>
    <source>
        <tissue evidence="3">Flower</tissue>
        <tissue evidence="2">Shoot</tissue>
    </source>
</reference>
<evidence type="ECO:0000313" key="3">
    <source>
        <dbReference type="EMBL" id="BAK08296.1"/>
    </source>
</evidence>
<evidence type="ECO:0000256" key="1">
    <source>
        <dbReference type="SAM" id="Phobius"/>
    </source>
</evidence>
<dbReference type="AlphaFoldDB" id="F2DC33"/>
<proteinExistence type="evidence at transcript level"/>